<evidence type="ECO:0000256" key="1">
    <source>
        <dbReference type="SAM" id="MobiDB-lite"/>
    </source>
</evidence>
<feature type="transmembrane region" description="Helical" evidence="2">
    <location>
        <begin position="596"/>
        <end position="622"/>
    </location>
</feature>
<evidence type="ECO:0000256" key="3">
    <source>
        <dbReference type="SAM" id="SignalP"/>
    </source>
</evidence>
<sequence length="675" mass="80331">MKLLLFIIILVVGTVFSKKATWDGKNIHISKYKISISKLTEPEESKSVELKNDIHYLKNEINVFDHVTFINVPIYPINISEYEINVAGVIVRSESSDLYQTFPYLLTSDRYLSYGDTECFLKYCYLGLYLYHKNYKGGEIITRKVTDFSFVFYVKLTSNTGEYLFAYIDVYGPDFSLLICPYDNWVSPNSMVKYIPYDRNGIELKNLMKIHILLPILKEHREKKKLLCGYLKYLDGNELKIGFKLYFFKDNSNFEIKKLNIKYDHLVCKDGKKERDYYYLSYNVIGGSTYNRYINMESSDKKPLFYGDTIYLYDKSSYKLEGLFKDEETVRLECVIEGEGEKSRYDLKDFYNNTFKIELVSIDGKNNNEIIHHFNFANGFLKFGCILKPLLGYELLKYSELIKPLYFETRYDKDLVITQKWKNNNKVSIECKKELWAKLTDMEVIINSKYIYKMSEKENNHFFLDKNNYVKFKHYEIKEIKNGIRKVKYECFYKTKNDVEFSIKYDGIVLEKTVVENDKKENSSEYEDNKKNPFQYEENKKNPFQYEENKKNPFQYEENKKNPFQYEKNKKNPFQYGDNKRNPFRYRDKKKNSFQYGILLISIITTIVISTIVIAVVLIFVLRKKRNSRNHEIISHKNRKYKYSKGRSTSDNLDKLYGSSGDSEYISKLKKNQKN</sequence>
<reference evidence="5" key="1">
    <citation type="submission" date="2017-02" db="UniProtKB">
        <authorList>
            <consortium name="WormBaseParasite"/>
        </authorList>
    </citation>
    <scope>IDENTIFICATION</scope>
</reference>
<keyword evidence="2" id="KW-1133">Transmembrane helix</keyword>
<keyword evidence="4" id="KW-1185">Reference proteome</keyword>
<organism evidence="4 5">
    <name type="scientific">Parastrongyloides trichosuri</name>
    <name type="common">Possum-specific nematode worm</name>
    <dbReference type="NCBI Taxonomy" id="131310"/>
    <lineage>
        <taxon>Eukaryota</taxon>
        <taxon>Metazoa</taxon>
        <taxon>Ecdysozoa</taxon>
        <taxon>Nematoda</taxon>
        <taxon>Chromadorea</taxon>
        <taxon>Rhabditida</taxon>
        <taxon>Tylenchina</taxon>
        <taxon>Panagrolaimomorpha</taxon>
        <taxon>Strongyloidoidea</taxon>
        <taxon>Strongyloididae</taxon>
        <taxon>Parastrongyloides</taxon>
    </lineage>
</organism>
<evidence type="ECO:0000313" key="5">
    <source>
        <dbReference type="WBParaSite" id="PTRK_0000599300.1"/>
    </source>
</evidence>
<feature type="chain" id="PRO_5005891601" evidence="3">
    <location>
        <begin position="18"/>
        <end position="675"/>
    </location>
</feature>
<keyword evidence="2" id="KW-0472">Membrane</keyword>
<keyword evidence="3" id="KW-0732">Signal</keyword>
<accession>A0A0N4ZEC3</accession>
<name>A0A0N4ZEC3_PARTI</name>
<protein>
    <submittedName>
        <fullName evidence="5">6-cysteine protein</fullName>
    </submittedName>
</protein>
<dbReference type="Proteomes" id="UP000038045">
    <property type="component" value="Unplaced"/>
</dbReference>
<feature type="signal peptide" evidence="3">
    <location>
        <begin position="1"/>
        <end position="17"/>
    </location>
</feature>
<dbReference type="WBParaSite" id="PTRK_0000599300.1">
    <property type="protein sequence ID" value="PTRK_0000599300.1"/>
    <property type="gene ID" value="PTRK_0000599300"/>
</dbReference>
<keyword evidence="2" id="KW-0812">Transmembrane</keyword>
<proteinExistence type="predicted"/>
<evidence type="ECO:0000256" key="2">
    <source>
        <dbReference type="SAM" id="Phobius"/>
    </source>
</evidence>
<evidence type="ECO:0000313" key="4">
    <source>
        <dbReference type="Proteomes" id="UP000038045"/>
    </source>
</evidence>
<feature type="region of interest" description="Disordered" evidence="1">
    <location>
        <begin position="520"/>
        <end position="542"/>
    </location>
</feature>
<feature type="region of interest" description="Disordered" evidence="1">
    <location>
        <begin position="557"/>
        <end position="585"/>
    </location>
</feature>
<dbReference type="AlphaFoldDB" id="A0A0N4ZEC3"/>